<keyword evidence="3" id="KW-0722">Serine protease inhibitor</keyword>
<dbReference type="Gene3D" id="3.30.10.10">
    <property type="entry name" value="Trypsin Inhibitor V, subunit A"/>
    <property type="match status" value="1"/>
</dbReference>
<dbReference type="PRINTS" id="PR00292">
    <property type="entry name" value="POTATOINHBTR"/>
</dbReference>
<organism evidence="5 6">
    <name type="scientific">Striga asiatica</name>
    <name type="common">Asiatic witchweed</name>
    <name type="synonym">Buchnera asiatica</name>
    <dbReference type="NCBI Taxonomy" id="4170"/>
    <lineage>
        <taxon>Eukaryota</taxon>
        <taxon>Viridiplantae</taxon>
        <taxon>Streptophyta</taxon>
        <taxon>Embryophyta</taxon>
        <taxon>Tracheophyta</taxon>
        <taxon>Spermatophyta</taxon>
        <taxon>Magnoliopsida</taxon>
        <taxon>eudicotyledons</taxon>
        <taxon>Gunneridae</taxon>
        <taxon>Pentapetalae</taxon>
        <taxon>asterids</taxon>
        <taxon>lamiids</taxon>
        <taxon>Lamiales</taxon>
        <taxon>Orobanchaceae</taxon>
        <taxon>Buchnereae</taxon>
        <taxon>Striga</taxon>
    </lineage>
</organism>
<dbReference type="Pfam" id="PF00280">
    <property type="entry name" value="potato_inhibit"/>
    <property type="match status" value="1"/>
</dbReference>
<keyword evidence="2" id="KW-0646">Protease inhibitor</keyword>
<reference evidence="6" key="1">
    <citation type="journal article" date="2019" name="Curr. Biol.">
        <title>Genome Sequence of Striga asiatica Provides Insight into the Evolution of Plant Parasitism.</title>
        <authorList>
            <person name="Yoshida S."/>
            <person name="Kim S."/>
            <person name="Wafula E.K."/>
            <person name="Tanskanen J."/>
            <person name="Kim Y.M."/>
            <person name="Honaas L."/>
            <person name="Yang Z."/>
            <person name="Spallek T."/>
            <person name="Conn C.E."/>
            <person name="Ichihashi Y."/>
            <person name="Cheong K."/>
            <person name="Cui S."/>
            <person name="Der J.P."/>
            <person name="Gundlach H."/>
            <person name="Jiao Y."/>
            <person name="Hori C."/>
            <person name="Ishida J.K."/>
            <person name="Kasahara H."/>
            <person name="Kiba T."/>
            <person name="Kim M.S."/>
            <person name="Koo N."/>
            <person name="Laohavisit A."/>
            <person name="Lee Y.H."/>
            <person name="Lumba S."/>
            <person name="McCourt P."/>
            <person name="Mortimer J.C."/>
            <person name="Mutuku J.M."/>
            <person name="Nomura T."/>
            <person name="Sasaki-Sekimoto Y."/>
            <person name="Seto Y."/>
            <person name="Wang Y."/>
            <person name="Wakatake T."/>
            <person name="Sakakibara H."/>
            <person name="Demura T."/>
            <person name="Yamaguchi S."/>
            <person name="Yoneyama K."/>
            <person name="Manabe R.I."/>
            <person name="Nelson D.C."/>
            <person name="Schulman A.H."/>
            <person name="Timko M.P."/>
            <person name="dePamphilis C.W."/>
            <person name="Choi D."/>
            <person name="Shirasu K."/>
        </authorList>
    </citation>
    <scope>NUCLEOTIDE SEQUENCE [LARGE SCALE GENOMIC DNA]</scope>
    <source>
        <strain evidence="6">cv. UVA1</strain>
    </source>
</reference>
<dbReference type="InterPro" id="IPR000864">
    <property type="entry name" value="Prot_inh_pot1"/>
</dbReference>
<dbReference type="AlphaFoldDB" id="A0A5A7NYN8"/>
<dbReference type="GO" id="GO:0009611">
    <property type="term" value="P:response to wounding"/>
    <property type="evidence" value="ECO:0007669"/>
    <property type="project" value="InterPro"/>
</dbReference>
<dbReference type="OrthoDB" id="908191at2759"/>
<comment type="similarity">
    <text evidence="1">Belongs to the protease inhibitor I13 (potato type I serine protease inhibitor) family.</text>
</comment>
<evidence type="ECO:0000256" key="4">
    <source>
        <dbReference type="SAM" id="SignalP"/>
    </source>
</evidence>
<accession>A0A5A7NYN8</accession>
<name>A0A5A7NYN8_STRAF</name>
<dbReference type="Proteomes" id="UP000325081">
    <property type="component" value="Unassembled WGS sequence"/>
</dbReference>
<dbReference type="PANTHER" id="PTHR33091">
    <property type="entry name" value="PROTEIN, PUTATIVE, EXPRESSED-RELATED"/>
    <property type="match status" value="1"/>
</dbReference>
<dbReference type="InterPro" id="IPR036354">
    <property type="entry name" value="Prot_inh_pot1_sf"/>
</dbReference>
<feature type="signal peptide" evidence="4">
    <location>
        <begin position="1"/>
        <end position="15"/>
    </location>
</feature>
<evidence type="ECO:0000256" key="2">
    <source>
        <dbReference type="ARBA" id="ARBA00022690"/>
    </source>
</evidence>
<evidence type="ECO:0000313" key="5">
    <source>
        <dbReference type="EMBL" id="GER25582.1"/>
    </source>
</evidence>
<proteinExistence type="inferred from homology"/>
<protein>
    <submittedName>
        <fullName evidence="5">Proteinase inhibitor</fullName>
    </submittedName>
</protein>
<keyword evidence="6" id="KW-1185">Reference proteome</keyword>
<dbReference type="EMBL" id="BKCP01000336">
    <property type="protein sequence ID" value="GER25582.1"/>
    <property type="molecule type" value="Genomic_DNA"/>
</dbReference>
<evidence type="ECO:0000256" key="1">
    <source>
        <dbReference type="ARBA" id="ARBA00008210"/>
    </source>
</evidence>
<keyword evidence="4" id="KW-0732">Signal</keyword>
<dbReference type="PANTHER" id="PTHR33091:SF73">
    <property type="entry name" value="INHIBITOR OF TRYPSIN AND HAGEMAN FACTOR-LIKE"/>
    <property type="match status" value="1"/>
</dbReference>
<evidence type="ECO:0000256" key="3">
    <source>
        <dbReference type="ARBA" id="ARBA00022900"/>
    </source>
</evidence>
<gene>
    <name evidence="5" type="ORF">STAS_01169</name>
</gene>
<dbReference type="GO" id="GO:0004867">
    <property type="term" value="F:serine-type endopeptidase inhibitor activity"/>
    <property type="evidence" value="ECO:0007669"/>
    <property type="project" value="UniProtKB-KW"/>
</dbReference>
<feature type="chain" id="PRO_5022693616" evidence="4">
    <location>
        <begin position="16"/>
        <end position="108"/>
    </location>
</feature>
<dbReference type="PROSITE" id="PS00285">
    <property type="entry name" value="POTATO_INHIBITOR"/>
    <property type="match status" value="1"/>
</dbReference>
<comment type="caution">
    <text evidence="5">The sequence shown here is derived from an EMBL/GenBank/DDBJ whole genome shotgun (WGS) entry which is preliminary data.</text>
</comment>
<evidence type="ECO:0000313" key="6">
    <source>
        <dbReference type="Proteomes" id="UP000325081"/>
    </source>
</evidence>
<dbReference type="SUPFAM" id="SSF54654">
    <property type="entry name" value="CI-2 family of serine protease inhibitors"/>
    <property type="match status" value="1"/>
</dbReference>
<sequence length="108" mass="12015">MLAFLYQCFLGFVNAVGVGKSSWPELVGQNGNFAEAVIERENPNVDAIVVLDGSYGTTDFRCDRVRVPVNQSGIVVPLEIELELEYHELDLGSARFIYNPTSNDRTMD</sequence>